<protein>
    <submittedName>
        <fullName evidence="1">Uncharacterized protein</fullName>
    </submittedName>
</protein>
<accession>A0A6C2U9G0</accession>
<keyword evidence="2" id="KW-1185">Reference proteome</keyword>
<proteinExistence type="predicted"/>
<dbReference type="AlphaFoldDB" id="A0A6C2U9G0"/>
<reference evidence="1 2" key="1">
    <citation type="submission" date="2019-04" db="EMBL/GenBank/DDBJ databases">
        <authorList>
            <person name="Van Vliet M D."/>
        </authorList>
    </citation>
    <scope>NUCLEOTIDE SEQUENCE [LARGE SCALE GENOMIC DNA]</scope>
    <source>
        <strain evidence="1 2">F1</strain>
    </source>
</reference>
<name>A0A6C2U9G0_PONDE</name>
<evidence type="ECO:0000313" key="1">
    <source>
        <dbReference type="EMBL" id="VGO16493.1"/>
    </source>
</evidence>
<sequence length="266" mass="29303">MAPRYAKEMPGAEQVLRPGNLADYEGEAWDIRISVGDAPLDEAFFFPVESLADSDRSVRELLEQFALNPDREAELDIDHYPDLPFLQQELVQFYEAARKGQFNLKVFVNHGEGELDLESSAREVLASCTFRNRAWDYLVLDLVFEAETASADSTAVEAFVGRHQNNGSREALQGEAEALAATYEKFASVSVAPCALGVPDGFDVRLQMMEFDGLDPERCVLAMLMAEGGVELAEAFGPVCQALAFKTNFTTEILEGLKSLEDASIS</sequence>
<gene>
    <name evidence="1" type="ORF">PDESU_05084</name>
</gene>
<dbReference type="Proteomes" id="UP000366872">
    <property type="component" value="Unassembled WGS sequence"/>
</dbReference>
<evidence type="ECO:0000313" key="2">
    <source>
        <dbReference type="Proteomes" id="UP000366872"/>
    </source>
</evidence>
<organism evidence="1 2">
    <name type="scientific">Pontiella desulfatans</name>
    <dbReference type="NCBI Taxonomy" id="2750659"/>
    <lineage>
        <taxon>Bacteria</taxon>
        <taxon>Pseudomonadati</taxon>
        <taxon>Kiritimatiellota</taxon>
        <taxon>Kiritimatiellia</taxon>
        <taxon>Kiritimatiellales</taxon>
        <taxon>Pontiellaceae</taxon>
        <taxon>Pontiella</taxon>
    </lineage>
</organism>
<dbReference type="EMBL" id="CAAHFG010000003">
    <property type="protein sequence ID" value="VGO16493.1"/>
    <property type="molecule type" value="Genomic_DNA"/>
</dbReference>
<dbReference type="RefSeq" id="WP_136081992.1">
    <property type="nucleotide sequence ID" value="NZ_CAAHFG010000003.1"/>
</dbReference>